<proteinExistence type="predicted"/>
<accession>A0A211YT51</accession>
<gene>
    <name evidence="1" type="ORF">BWR60_35235</name>
</gene>
<comment type="caution">
    <text evidence="1">The sequence shown here is derived from an EMBL/GenBank/DDBJ whole genome shotgun (WGS) entry which is preliminary data.</text>
</comment>
<reference evidence="2" key="1">
    <citation type="submission" date="2017-05" db="EMBL/GenBank/DDBJ databases">
        <authorList>
            <person name="Macchi M."/>
            <person name="Festa S."/>
            <person name="Coppotelli B.M."/>
            <person name="Morelli I.S."/>
        </authorList>
    </citation>
    <scope>NUCLEOTIDE SEQUENCE [LARGE SCALE GENOMIC DNA]</scope>
    <source>
        <strain evidence="2">I</strain>
    </source>
</reference>
<dbReference type="AlphaFoldDB" id="A0A211YT51"/>
<name>A0A211YT51_9PROT</name>
<keyword evidence="2" id="KW-1185">Reference proteome</keyword>
<dbReference type="RefSeq" id="WP_144445872.1">
    <property type="nucleotide sequence ID" value="NZ_NHON01000175.1"/>
</dbReference>
<organism evidence="1 2">
    <name type="scientific">Inquilinus limosus</name>
    <dbReference type="NCBI Taxonomy" id="171674"/>
    <lineage>
        <taxon>Bacteria</taxon>
        <taxon>Pseudomonadati</taxon>
        <taxon>Pseudomonadota</taxon>
        <taxon>Alphaproteobacteria</taxon>
        <taxon>Rhodospirillales</taxon>
        <taxon>Rhodospirillaceae</taxon>
        <taxon>Inquilinus</taxon>
    </lineage>
</organism>
<protein>
    <submittedName>
        <fullName evidence="1">Uncharacterized protein</fullName>
    </submittedName>
</protein>
<dbReference type="Proteomes" id="UP000196655">
    <property type="component" value="Unassembled WGS sequence"/>
</dbReference>
<evidence type="ECO:0000313" key="1">
    <source>
        <dbReference type="EMBL" id="OWJ56233.1"/>
    </source>
</evidence>
<dbReference type="EMBL" id="NHON01000175">
    <property type="protein sequence ID" value="OWJ56233.1"/>
    <property type="molecule type" value="Genomic_DNA"/>
</dbReference>
<evidence type="ECO:0000313" key="2">
    <source>
        <dbReference type="Proteomes" id="UP000196655"/>
    </source>
</evidence>
<dbReference type="OrthoDB" id="9843548at2"/>
<sequence length="153" mass="16500">MVETTPAPAAVARLCREFGLPADTGQWLATADAALEQLGYAPADDGEAAPVPDQAVIRRRLRVIMALGAAIQAGTEDEAECDRRFFAMAEQMDRPDLVEIADGFPAAEAVARLCPVFGLPPEEAERWVEASDQYLARLDLPPVKDRPEPPDTG</sequence>